<protein>
    <submittedName>
        <fullName evidence="1">Uncharacterized protein</fullName>
    </submittedName>
</protein>
<reference evidence="1" key="1">
    <citation type="submission" date="2018-02" db="EMBL/GenBank/DDBJ databases">
        <title>Rhizophora mucronata_Transcriptome.</title>
        <authorList>
            <person name="Meera S.P."/>
            <person name="Sreeshan A."/>
            <person name="Augustine A."/>
        </authorList>
    </citation>
    <scope>NUCLEOTIDE SEQUENCE</scope>
    <source>
        <tissue evidence="1">Leaf</tissue>
    </source>
</reference>
<name>A0A2P2PGK3_RHIMU</name>
<organism evidence="1">
    <name type="scientific">Rhizophora mucronata</name>
    <name type="common">Asiatic mangrove</name>
    <dbReference type="NCBI Taxonomy" id="61149"/>
    <lineage>
        <taxon>Eukaryota</taxon>
        <taxon>Viridiplantae</taxon>
        <taxon>Streptophyta</taxon>
        <taxon>Embryophyta</taxon>
        <taxon>Tracheophyta</taxon>
        <taxon>Spermatophyta</taxon>
        <taxon>Magnoliopsida</taxon>
        <taxon>eudicotyledons</taxon>
        <taxon>Gunneridae</taxon>
        <taxon>Pentapetalae</taxon>
        <taxon>rosids</taxon>
        <taxon>fabids</taxon>
        <taxon>Malpighiales</taxon>
        <taxon>Rhizophoraceae</taxon>
        <taxon>Rhizophora</taxon>
    </lineage>
</organism>
<accession>A0A2P2PGK3</accession>
<proteinExistence type="predicted"/>
<sequence length="14" mass="1653">MLFQSPVDNFLTKI</sequence>
<dbReference type="EMBL" id="GGEC01073380">
    <property type="protein sequence ID" value="MBX53864.1"/>
    <property type="molecule type" value="Transcribed_RNA"/>
</dbReference>
<evidence type="ECO:0000313" key="1">
    <source>
        <dbReference type="EMBL" id="MBX53864.1"/>
    </source>
</evidence>